<dbReference type="PANTHER" id="PTHR31360:SF0">
    <property type="entry name" value="OIL BODY-ASSOCIATED PROTEIN 1B"/>
    <property type="match status" value="1"/>
</dbReference>
<feature type="region of interest" description="Disordered" evidence="1">
    <location>
        <begin position="219"/>
        <end position="253"/>
    </location>
</feature>
<dbReference type="InterPro" id="IPR010686">
    <property type="entry name" value="OBAP-like"/>
</dbReference>
<keyword evidence="2" id="KW-0732">Signal</keyword>
<dbReference type="EMBL" id="RQJO01000011">
    <property type="protein sequence ID" value="RRA99895.1"/>
    <property type="molecule type" value="Genomic_DNA"/>
</dbReference>
<dbReference type="Proteomes" id="UP000271925">
    <property type="component" value="Unassembled WGS sequence"/>
</dbReference>
<evidence type="ECO:0000313" key="4">
    <source>
        <dbReference type="Proteomes" id="UP000271925"/>
    </source>
</evidence>
<name>A0A3P1BG98_9BACT</name>
<keyword evidence="4" id="KW-1185">Reference proteome</keyword>
<gene>
    <name evidence="3" type="ORF">EHT25_25010</name>
</gene>
<reference evidence="3 4" key="1">
    <citation type="submission" date="2018-11" db="EMBL/GenBank/DDBJ databases">
        <authorList>
            <person name="Zhou Z."/>
            <person name="Wang G."/>
        </authorList>
    </citation>
    <scope>NUCLEOTIDE SEQUENCE [LARGE SCALE GENOMIC DNA]</scope>
    <source>
        <strain evidence="3 4">KCTC52004</strain>
    </source>
</reference>
<dbReference type="AlphaFoldDB" id="A0A3P1BG98"/>
<dbReference type="PROSITE" id="PS51257">
    <property type="entry name" value="PROKAR_LIPOPROTEIN"/>
    <property type="match status" value="1"/>
</dbReference>
<dbReference type="PANTHER" id="PTHR31360">
    <property type="match status" value="1"/>
</dbReference>
<feature type="chain" id="PRO_5018268080" evidence="2">
    <location>
        <begin position="23"/>
        <end position="253"/>
    </location>
</feature>
<comment type="caution">
    <text evidence="3">The sequence shown here is derived from an EMBL/GenBank/DDBJ whole genome shotgun (WGS) entry which is preliminary data.</text>
</comment>
<organism evidence="3 4">
    <name type="scientific">Larkinella rosea</name>
    <dbReference type="NCBI Taxonomy" id="2025312"/>
    <lineage>
        <taxon>Bacteria</taxon>
        <taxon>Pseudomonadati</taxon>
        <taxon>Bacteroidota</taxon>
        <taxon>Cytophagia</taxon>
        <taxon>Cytophagales</taxon>
        <taxon>Spirosomataceae</taxon>
        <taxon>Larkinella</taxon>
    </lineage>
</organism>
<evidence type="ECO:0000256" key="2">
    <source>
        <dbReference type="SAM" id="SignalP"/>
    </source>
</evidence>
<evidence type="ECO:0000313" key="3">
    <source>
        <dbReference type="EMBL" id="RRA99895.1"/>
    </source>
</evidence>
<feature type="signal peptide" evidence="2">
    <location>
        <begin position="1"/>
        <end position="22"/>
    </location>
</feature>
<accession>A0A3P1BG98</accession>
<sequence>MTRLFLTVILATLLVACGGNDASSNRQSLTNKDSIPVEISRVETSAVANQIPVKRFETYLSGFHFYSGRRAEQREVHRYCTAVHEDLRQCVLFDGNGKEARLAGVEYIVSERLFKTLPDDEKKLWHSYRYEVKSGQLVAPDLSPKAEHDLMAELVSSYGKTWQTWQTESDSTLPFGGPALMMGFTRDGQLDPNLLQNRDNRLKIVTSEKQQMRSDILGRSPVTGADSWENGPAIQLPALTKRNEPQLQKDTLQ</sequence>
<dbReference type="OrthoDB" id="254168at2"/>
<evidence type="ECO:0000256" key="1">
    <source>
        <dbReference type="SAM" id="MobiDB-lite"/>
    </source>
</evidence>
<proteinExistence type="predicted"/>
<protein>
    <submittedName>
        <fullName evidence="3">DUF1264 domain-containing protein</fullName>
    </submittedName>
</protein>
<dbReference type="Pfam" id="PF06884">
    <property type="entry name" value="DUF1264"/>
    <property type="match status" value="1"/>
</dbReference>